<keyword evidence="12" id="KW-1185">Reference proteome</keyword>
<gene>
    <name evidence="11" type="ORF">PSYICH_LOCUS620</name>
</gene>
<organism evidence="11 12">
    <name type="scientific">Psylliodes chrysocephalus</name>
    <dbReference type="NCBI Taxonomy" id="3402493"/>
    <lineage>
        <taxon>Eukaryota</taxon>
        <taxon>Metazoa</taxon>
        <taxon>Ecdysozoa</taxon>
        <taxon>Arthropoda</taxon>
        <taxon>Hexapoda</taxon>
        <taxon>Insecta</taxon>
        <taxon>Pterygota</taxon>
        <taxon>Neoptera</taxon>
        <taxon>Endopterygota</taxon>
        <taxon>Coleoptera</taxon>
        <taxon>Polyphaga</taxon>
        <taxon>Cucujiformia</taxon>
        <taxon>Chrysomeloidea</taxon>
        <taxon>Chrysomelidae</taxon>
        <taxon>Galerucinae</taxon>
        <taxon>Alticini</taxon>
        <taxon>Psylliodes</taxon>
    </lineage>
</organism>
<evidence type="ECO:0000256" key="6">
    <source>
        <dbReference type="ARBA" id="ARBA00023136"/>
    </source>
</evidence>
<evidence type="ECO:0000259" key="10">
    <source>
        <dbReference type="Pfam" id="PF10502"/>
    </source>
</evidence>
<reference evidence="11" key="1">
    <citation type="submission" date="2022-01" db="EMBL/GenBank/DDBJ databases">
        <authorList>
            <person name="King R."/>
        </authorList>
    </citation>
    <scope>NUCLEOTIDE SEQUENCE</scope>
</reference>
<dbReference type="Gene3D" id="2.10.109.10">
    <property type="entry name" value="Umud Fragment, subunit A"/>
    <property type="match status" value="1"/>
</dbReference>
<comment type="similarity">
    <text evidence="7">Belongs to the peptidase S26 family. IMP1 subfamily.</text>
</comment>
<evidence type="ECO:0000256" key="8">
    <source>
        <dbReference type="PIRSR" id="PIRSR600223-1"/>
    </source>
</evidence>
<dbReference type="Proteomes" id="UP001153636">
    <property type="component" value="Chromosome 1"/>
</dbReference>
<sequence length="159" mass="17580">MGVYRNILLSQNAQRYFLGTVGTFIKYGCLAHCTFQFVGDFVLCSGPSMEPTIHSDDILLTEHITPWMGQIRHGDIIIAKCPSNPKQQICKRVIGLPGETVKVGFASYKSVPRGHVWLQGDNNSNSLDSRSYGPIPQGLIKSRAICKVWPIKSVSMLVS</sequence>
<comment type="subcellular location">
    <subcellularLocation>
        <location evidence="1 9">Mitochondrion inner membrane</location>
    </subcellularLocation>
</comment>
<dbReference type="AlphaFoldDB" id="A0A9P0CFI5"/>
<dbReference type="EC" id="3.4.21.-" evidence="9"/>
<dbReference type="Pfam" id="PF10502">
    <property type="entry name" value="Peptidase_S26"/>
    <property type="match status" value="2"/>
</dbReference>
<dbReference type="InterPro" id="IPR036286">
    <property type="entry name" value="LexA/Signal_pep-like_sf"/>
</dbReference>
<evidence type="ECO:0000256" key="1">
    <source>
        <dbReference type="ARBA" id="ARBA00004273"/>
    </source>
</evidence>
<dbReference type="GO" id="GO:0042720">
    <property type="term" value="C:mitochondrial inner membrane peptidase complex"/>
    <property type="evidence" value="ECO:0007669"/>
    <property type="project" value="TreeGrafter"/>
</dbReference>
<dbReference type="InterPro" id="IPR019757">
    <property type="entry name" value="Pept_S26A_signal_pept_1_Lys-AS"/>
</dbReference>
<dbReference type="InterPro" id="IPR052064">
    <property type="entry name" value="Mito_IMP1_subunit"/>
</dbReference>
<dbReference type="GO" id="GO:0006627">
    <property type="term" value="P:protein processing involved in protein targeting to mitochondrion"/>
    <property type="evidence" value="ECO:0007669"/>
    <property type="project" value="TreeGrafter"/>
</dbReference>
<dbReference type="GO" id="GO:0006465">
    <property type="term" value="P:signal peptide processing"/>
    <property type="evidence" value="ECO:0007669"/>
    <property type="project" value="InterPro"/>
</dbReference>
<dbReference type="CDD" id="cd06530">
    <property type="entry name" value="S26_SPase_I"/>
    <property type="match status" value="1"/>
</dbReference>
<comment type="subunit">
    <text evidence="2">Heterodimer of 2 subunits, IMMPL1 and IMMPL2.</text>
</comment>
<keyword evidence="6" id="KW-0472">Membrane</keyword>
<feature type="domain" description="Peptidase S26" evidence="10">
    <location>
        <begin position="24"/>
        <end position="103"/>
    </location>
</feature>
<evidence type="ECO:0000256" key="9">
    <source>
        <dbReference type="RuleBase" id="RU362041"/>
    </source>
</evidence>
<keyword evidence="5 9" id="KW-0496">Mitochondrion</keyword>
<dbReference type="GO" id="GO:0004252">
    <property type="term" value="F:serine-type endopeptidase activity"/>
    <property type="evidence" value="ECO:0007669"/>
    <property type="project" value="InterPro"/>
</dbReference>
<feature type="active site" evidence="8">
    <location>
        <position position="91"/>
    </location>
</feature>
<keyword evidence="9" id="KW-0645">Protease</keyword>
<dbReference type="PANTHER" id="PTHR12383:SF16">
    <property type="entry name" value="MITOCHONDRIAL INNER MEMBRANE PROTEASE SUBUNIT 1"/>
    <property type="match status" value="1"/>
</dbReference>
<evidence type="ECO:0000256" key="4">
    <source>
        <dbReference type="ARBA" id="ARBA00022801"/>
    </source>
</evidence>
<dbReference type="InterPro" id="IPR000223">
    <property type="entry name" value="Pept_S26A_signal_pept_1"/>
</dbReference>
<name>A0A9P0CFI5_9CUCU</name>
<evidence type="ECO:0000313" key="12">
    <source>
        <dbReference type="Proteomes" id="UP001153636"/>
    </source>
</evidence>
<dbReference type="EMBL" id="OV651813">
    <property type="protein sequence ID" value="CAH1099773.1"/>
    <property type="molecule type" value="Genomic_DNA"/>
</dbReference>
<dbReference type="FunFam" id="2.10.109.10:FF:000019">
    <property type="entry name" value="Mitochondrial inner membrane protease subunit"/>
    <property type="match status" value="1"/>
</dbReference>
<keyword evidence="4 9" id="KW-0378">Hydrolase</keyword>
<evidence type="ECO:0000313" key="11">
    <source>
        <dbReference type="EMBL" id="CAH1099773.1"/>
    </source>
</evidence>
<feature type="domain" description="Peptidase S26" evidence="10">
    <location>
        <begin position="108"/>
        <end position="149"/>
    </location>
</feature>
<evidence type="ECO:0000256" key="5">
    <source>
        <dbReference type="ARBA" id="ARBA00023128"/>
    </source>
</evidence>
<dbReference type="PROSITE" id="PS00760">
    <property type="entry name" value="SPASE_I_2"/>
    <property type="match status" value="1"/>
</dbReference>
<dbReference type="SUPFAM" id="SSF51306">
    <property type="entry name" value="LexA/Signal peptidase"/>
    <property type="match status" value="1"/>
</dbReference>
<dbReference type="PRINTS" id="PR00727">
    <property type="entry name" value="LEADERPTASE"/>
</dbReference>
<feature type="active site" evidence="8">
    <location>
        <position position="48"/>
    </location>
</feature>
<evidence type="ECO:0000256" key="2">
    <source>
        <dbReference type="ARBA" id="ARBA00011805"/>
    </source>
</evidence>
<accession>A0A9P0CFI5</accession>
<evidence type="ECO:0000256" key="3">
    <source>
        <dbReference type="ARBA" id="ARBA00022792"/>
    </source>
</evidence>
<evidence type="ECO:0000256" key="7">
    <source>
        <dbReference type="ARBA" id="ARBA00038445"/>
    </source>
</evidence>
<proteinExistence type="inferred from homology"/>
<dbReference type="PANTHER" id="PTHR12383">
    <property type="entry name" value="PROTEASE FAMILY S26 MITOCHONDRIAL INNER MEMBRANE PROTEASE-RELATED"/>
    <property type="match status" value="1"/>
</dbReference>
<dbReference type="InterPro" id="IPR019533">
    <property type="entry name" value="Peptidase_S26"/>
</dbReference>
<dbReference type="OrthoDB" id="308440at2759"/>
<protein>
    <recommendedName>
        <fullName evidence="9">Mitochondrial inner membrane protease subunit</fullName>
        <ecNumber evidence="9">3.4.21.-</ecNumber>
    </recommendedName>
</protein>
<dbReference type="NCBIfam" id="TIGR02227">
    <property type="entry name" value="sigpep_I_bact"/>
    <property type="match status" value="1"/>
</dbReference>
<keyword evidence="3 9" id="KW-0999">Mitochondrion inner membrane</keyword>